<keyword evidence="4" id="KW-1185">Reference proteome</keyword>
<evidence type="ECO:0000259" key="2">
    <source>
        <dbReference type="Pfam" id="PF14371"/>
    </source>
</evidence>
<comment type="caution">
    <text evidence="3">The sequence shown here is derived from an EMBL/GenBank/DDBJ whole genome shotgun (WGS) entry which is preliminary data.</text>
</comment>
<dbReference type="Pfam" id="PF14371">
    <property type="entry name" value="DUF4412"/>
    <property type="match status" value="1"/>
</dbReference>
<sequence length="272" mass="31419">MRKLLILFLAVFMISNTTEAQFLKKLKNKVQEKVENAAIDNVSDKAADETNKSLNSMWEKKLSDGNFMGAERVSPDEVPAAYDFTWTYNMHINSGSGEMDMLYHLKEGAPYFGIKMQQQGEMFIVIDNENDLSVIFMTSGENKYLMASRFDIEETPEDNEDFYDDMEIKAIGNKTILGFDCQGYQGENEDYLIRFYVTDEAGIGFKGMFQNRQNNLPENFNPEWLQDGDVLLMEMEMQDKRKEKNNMSMTCTRIEKESVTFKKSNYNSMGGR</sequence>
<feature type="chain" id="PRO_5046314987" evidence="1">
    <location>
        <begin position="21"/>
        <end position="272"/>
    </location>
</feature>
<feature type="signal peptide" evidence="1">
    <location>
        <begin position="1"/>
        <end position="20"/>
    </location>
</feature>
<protein>
    <submittedName>
        <fullName evidence="3">DUF4412 domain-containing protein</fullName>
    </submittedName>
</protein>
<name>A0ABU3CLB5_9FLAO</name>
<reference evidence="3 4" key="1">
    <citation type="submission" date="2023-09" db="EMBL/GenBank/DDBJ databases">
        <authorList>
            <person name="Rey-Velasco X."/>
        </authorList>
    </citation>
    <scope>NUCLEOTIDE SEQUENCE [LARGE SCALE GENOMIC DNA]</scope>
    <source>
        <strain evidence="3 4">F260</strain>
    </source>
</reference>
<dbReference type="Proteomes" id="UP001245285">
    <property type="component" value="Unassembled WGS sequence"/>
</dbReference>
<dbReference type="InterPro" id="IPR025524">
    <property type="entry name" value="DUF4412"/>
</dbReference>
<dbReference type="EMBL" id="JAVRHO010000013">
    <property type="protein sequence ID" value="MDT0647137.1"/>
    <property type="molecule type" value="Genomic_DNA"/>
</dbReference>
<evidence type="ECO:0000313" key="3">
    <source>
        <dbReference type="EMBL" id="MDT0647137.1"/>
    </source>
</evidence>
<keyword evidence="1" id="KW-0732">Signal</keyword>
<evidence type="ECO:0000256" key="1">
    <source>
        <dbReference type="SAM" id="SignalP"/>
    </source>
</evidence>
<feature type="domain" description="DUF4412" evidence="2">
    <location>
        <begin position="87"/>
        <end position="259"/>
    </location>
</feature>
<dbReference type="RefSeq" id="WP_311495249.1">
    <property type="nucleotide sequence ID" value="NZ_JAVRHO010000013.1"/>
</dbReference>
<accession>A0ABU3CLB5</accession>
<proteinExistence type="predicted"/>
<evidence type="ECO:0000313" key="4">
    <source>
        <dbReference type="Proteomes" id="UP001245285"/>
    </source>
</evidence>
<gene>
    <name evidence="3" type="ORF">RM545_10600</name>
</gene>
<organism evidence="3 4">
    <name type="scientific">Autumnicola lenta</name>
    <dbReference type="NCBI Taxonomy" id="3075593"/>
    <lineage>
        <taxon>Bacteria</taxon>
        <taxon>Pseudomonadati</taxon>
        <taxon>Bacteroidota</taxon>
        <taxon>Flavobacteriia</taxon>
        <taxon>Flavobacteriales</taxon>
        <taxon>Flavobacteriaceae</taxon>
        <taxon>Autumnicola</taxon>
    </lineage>
</organism>